<evidence type="ECO:0000313" key="3">
    <source>
        <dbReference type="Proteomes" id="UP000078546"/>
    </source>
</evidence>
<evidence type="ECO:0000313" key="4">
    <source>
        <dbReference type="Proteomes" id="UP000078560"/>
    </source>
</evidence>
<gene>
    <name evidence="2" type="ORF">POVCU1_071580</name>
    <name evidence="1" type="ORF">POVCU2_0073230</name>
</gene>
<dbReference type="EMBL" id="FLQV01002947">
    <property type="protein sequence ID" value="SBT01975.1"/>
    <property type="molecule type" value="Genomic_DNA"/>
</dbReference>
<sequence>MGFLSDKADFTSYSDNCKNLKNSGEDDKKLCTKVEKNLKNLSTKLSTTSEDYRCGYFTYWLYGEVRKMCSNRHSKIGEVDYILTIFNAGYDINKTLGKDACYYDYNNYYTFNDLKEMKNLHNYFRNFDYTVKCKNSGAKDNCKKILQIC</sequence>
<dbReference type="InterPro" id="IPR008780">
    <property type="entry name" value="Plasmodium_Vir"/>
</dbReference>
<evidence type="ECO:0000313" key="1">
    <source>
        <dbReference type="EMBL" id="SBS92283.1"/>
    </source>
</evidence>
<proteinExistence type="predicted"/>
<protein>
    <submittedName>
        <fullName evidence="1">PIR Superfamily Protein</fullName>
    </submittedName>
</protein>
<dbReference type="Proteomes" id="UP000078546">
    <property type="component" value="Unassembled WGS sequence"/>
</dbReference>
<dbReference type="AlphaFoldDB" id="A0A1A8WJI7"/>
<evidence type="ECO:0000313" key="2">
    <source>
        <dbReference type="EMBL" id="SBT01975.1"/>
    </source>
</evidence>
<accession>A0A1A8WJI7</accession>
<organism evidence="1 4">
    <name type="scientific">Plasmodium ovale curtisi</name>
    <dbReference type="NCBI Taxonomy" id="864141"/>
    <lineage>
        <taxon>Eukaryota</taxon>
        <taxon>Sar</taxon>
        <taxon>Alveolata</taxon>
        <taxon>Apicomplexa</taxon>
        <taxon>Aconoidasida</taxon>
        <taxon>Haemosporida</taxon>
        <taxon>Plasmodiidae</taxon>
        <taxon>Plasmodium</taxon>
        <taxon>Plasmodium (Plasmodium)</taxon>
    </lineage>
</organism>
<dbReference type="Proteomes" id="UP000078560">
    <property type="component" value="Unassembled WGS sequence"/>
</dbReference>
<reference evidence="1" key="2">
    <citation type="submission" date="2016-05" db="EMBL/GenBank/DDBJ databases">
        <authorList>
            <person name="Lavstsen T."/>
            <person name="Jespersen J.S."/>
        </authorList>
    </citation>
    <scope>NUCLEOTIDE SEQUENCE [LARGE SCALE GENOMIC DNA]</scope>
</reference>
<dbReference type="EMBL" id="FLQU01001271">
    <property type="protein sequence ID" value="SBS92283.1"/>
    <property type="molecule type" value="Genomic_DNA"/>
</dbReference>
<reference evidence="3 4" key="1">
    <citation type="submission" date="2016-05" db="EMBL/GenBank/DDBJ databases">
        <authorList>
            <person name="Naeem Raeece"/>
        </authorList>
    </citation>
    <scope>NUCLEOTIDE SEQUENCE [LARGE SCALE GENOMIC DNA]</scope>
</reference>
<dbReference type="Pfam" id="PF05795">
    <property type="entry name" value="Plasmodium_Vir"/>
    <property type="match status" value="1"/>
</dbReference>
<name>A0A1A8WJI7_PLAOA</name>